<dbReference type="RefSeq" id="WP_075064241.1">
    <property type="nucleotide sequence ID" value="NZ_LGCL01000041.1"/>
</dbReference>
<dbReference type="EMBL" id="LGCL01000041">
    <property type="protein sequence ID" value="KPL71392.1"/>
    <property type="molecule type" value="Genomic_DNA"/>
</dbReference>
<dbReference type="STRING" id="1134406.ADN00_16970"/>
<evidence type="ECO:0000313" key="1">
    <source>
        <dbReference type="EMBL" id="KPL71392.1"/>
    </source>
</evidence>
<dbReference type="Proteomes" id="UP000050417">
    <property type="component" value="Unassembled WGS sequence"/>
</dbReference>
<comment type="caution">
    <text evidence="1">The sequence shown here is derived from an EMBL/GenBank/DDBJ whole genome shotgun (WGS) entry which is preliminary data.</text>
</comment>
<dbReference type="AlphaFoldDB" id="A0A0P6WR73"/>
<keyword evidence="2" id="KW-1185">Reference proteome</keyword>
<protein>
    <submittedName>
        <fullName evidence="1">Uncharacterized protein</fullName>
    </submittedName>
</protein>
<organism evidence="1 2">
    <name type="scientific">Ornatilinea apprima</name>
    <dbReference type="NCBI Taxonomy" id="1134406"/>
    <lineage>
        <taxon>Bacteria</taxon>
        <taxon>Bacillati</taxon>
        <taxon>Chloroflexota</taxon>
        <taxon>Anaerolineae</taxon>
        <taxon>Anaerolineales</taxon>
        <taxon>Anaerolineaceae</taxon>
        <taxon>Ornatilinea</taxon>
    </lineage>
</organism>
<evidence type="ECO:0000313" key="2">
    <source>
        <dbReference type="Proteomes" id="UP000050417"/>
    </source>
</evidence>
<gene>
    <name evidence="1" type="ORF">ADN00_16970</name>
</gene>
<accession>A0A0P6WR73</accession>
<reference evidence="1 2" key="1">
    <citation type="submission" date="2015-07" db="EMBL/GenBank/DDBJ databases">
        <title>Genome sequence of Ornatilinea apprima DSM 23815.</title>
        <authorList>
            <person name="Hemp J."/>
            <person name="Ward L.M."/>
            <person name="Pace L.A."/>
            <person name="Fischer W.W."/>
        </authorList>
    </citation>
    <scope>NUCLEOTIDE SEQUENCE [LARGE SCALE GENOMIC DNA]</scope>
    <source>
        <strain evidence="1 2">P3M-1</strain>
    </source>
</reference>
<sequence length="339" mass="36950">MNASTQPVELNTAMLEALSRVTPGSRGPLSPLAPHEYSFEVDEPIRQLVDQGFLNLSGEPQDWFLPLLETLLNPTRVIELDASTGQDISLAIFLREDSPVVTLRQLEGQRLQLVAPDQPEECMQILRTLPAPADAAFSANLNLSESRLLGALIDIQRQTALVSAIRGRQQTAEILPVQSRVSSLQRALKDSQANLLSLAWSASACLNSLLSATTESDPSLERDLQNLATTRLISFDRGEYQLDPLVASWANHLLLPQAGLSLTLRQQNLEGKVQIESLISLLSPDTHFTIMARGGGVVSFNPLNPSSLPEISIRLLRGEGSLYDLTGLGNLLTDVAVFF</sequence>
<name>A0A0P6WR73_9CHLR</name>
<proteinExistence type="predicted"/>